<dbReference type="OrthoDB" id="9795237at2"/>
<reference evidence="2" key="1">
    <citation type="submission" date="2018-09" db="EMBL/GenBank/DDBJ databases">
        <authorList>
            <person name="Zhu H."/>
        </authorList>
    </citation>
    <scope>NUCLEOTIDE SEQUENCE [LARGE SCALE GENOMIC DNA]</scope>
    <source>
        <strain evidence="2">K1R23-30</strain>
    </source>
</reference>
<dbReference type="Proteomes" id="UP000265955">
    <property type="component" value="Unassembled WGS sequence"/>
</dbReference>
<proteinExistence type="predicted"/>
<keyword evidence="2" id="KW-1185">Reference proteome</keyword>
<dbReference type="AlphaFoldDB" id="A0A3A3FUV1"/>
<accession>A0A3A3FUV1</accession>
<comment type="caution">
    <text evidence="1">The sequence shown here is derived from an EMBL/GenBank/DDBJ whole genome shotgun (WGS) entry which is preliminary data.</text>
</comment>
<dbReference type="RefSeq" id="WP_119768284.1">
    <property type="nucleotide sequence ID" value="NZ_QYUO01000001.1"/>
</dbReference>
<evidence type="ECO:0000313" key="2">
    <source>
        <dbReference type="Proteomes" id="UP000265955"/>
    </source>
</evidence>
<name>A0A3A3FUV1_9BURK</name>
<gene>
    <name evidence="1" type="ORF">D3871_07220</name>
</gene>
<organism evidence="1 2">
    <name type="scientific">Noviherbaspirillum saxi</name>
    <dbReference type="NCBI Taxonomy" id="2320863"/>
    <lineage>
        <taxon>Bacteria</taxon>
        <taxon>Pseudomonadati</taxon>
        <taxon>Pseudomonadota</taxon>
        <taxon>Betaproteobacteria</taxon>
        <taxon>Burkholderiales</taxon>
        <taxon>Oxalobacteraceae</taxon>
        <taxon>Noviherbaspirillum</taxon>
    </lineage>
</organism>
<sequence length="178" mass="19896">MDLHQLQVIYQAEEDRLLFRASFKSDSGLHELRAWLTRRLLTVLWPAIRNALETQVKLDKPQAAHASADIVGMEHQVSVEHIRDSGSFNNAYEADITDYPLGETPLLITTVNFSQLPDEPIRINMTPANGTGFEVAFTLVVLHGLCSLLKDAVNTAEWDLVLEMPGEAKDNTGPRVFN</sequence>
<dbReference type="EMBL" id="QYUO01000001">
    <property type="protein sequence ID" value="RJF98328.1"/>
    <property type="molecule type" value="Genomic_DNA"/>
</dbReference>
<evidence type="ECO:0000313" key="1">
    <source>
        <dbReference type="EMBL" id="RJF98328.1"/>
    </source>
</evidence>
<protein>
    <submittedName>
        <fullName evidence="1">Uncharacterized protein</fullName>
    </submittedName>
</protein>